<dbReference type="GO" id="GO:0003824">
    <property type="term" value="F:catalytic activity"/>
    <property type="evidence" value="ECO:0007669"/>
    <property type="project" value="UniProtKB-ARBA"/>
</dbReference>
<dbReference type="AlphaFoldDB" id="A0A0D2F0J3"/>
<dbReference type="EMBL" id="KN847321">
    <property type="protein sequence ID" value="KIW53484.1"/>
    <property type="molecule type" value="Genomic_DNA"/>
</dbReference>
<feature type="chain" id="PRO_5002241558" description="Glutaminase" evidence="1">
    <location>
        <begin position="19"/>
        <end position="939"/>
    </location>
</feature>
<dbReference type="RefSeq" id="XP_013314068.1">
    <property type="nucleotide sequence ID" value="XM_013458614.1"/>
</dbReference>
<dbReference type="Gene3D" id="1.50.10.10">
    <property type="match status" value="1"/>
</dbReference>
<keyword evidence="6" id="KW-1185">Reference proteome</keyword>
<feature type="domain" description="Glutaminase A central" evidence="3">
    <location>
        <begin position="433"/>
        <end position="790"/>
    </location>
</feature>
<sequence>MLRWLGACIALTFSFALAQNPYLGVNDSNYHRLPNYSPARPPAVPLAVRSPYTSAWQSTAANSTLNSEGVEFWTGGALGWEGIVTVDGISYEYLGVATQTLPAIPMLKPAVPRDVSYDSQFSNYTFEAGPVLITASFFSPVIPKDVCRTSIPLSYLAASVESLDGASHDVQFYSDVNGNWVAPEGNKTLNWDLYRNTMPINGSGNATDSSSVIYTWLFNLSSQYEFAEESQLPLWGNFTYTTSPGQASNFSFQSGYSATLRFNYIMQHYLADVVDSKYRGAQEMEPVFAFAHDFGSTNSASVRYTLGSSETPIMRYITSVGVVPLQPWWTRCYGDLFSMIQYHYNDYDNAAALGNAFEAKLKSDIDAYYAPVYANTMVYSNSSPSAPPVYPDEDIGIDQYGQQYYFDPSSGYGFLDPNNLTGIAVPGVSEPEAYYSIVALAARQIMGAYVLTIPPDLSDNTNKPDEPLMFQKEISSDGNVNTVDVMYPAMPFFLYANPDLLRYNLNPLFYNQENNFYPNQYSMHDLGSNFPNATGHVEGNDEYMPVEESGNMIIMTYAYYHFTGDVAYLSQHYPILQQWSEYLIQYSLLPGQQLSTDDFAGQLANQTNLAIKGIVGLSCMANVADAVGQAPNASNYSTIATEYFNNWTTLAIDPSGRHTMLGYQWRSSWGLLYNIFPARLLSLPIIPEFIYTMQCAWYPTVSQIFGVPLDNRHALTKSDWELWTAATCGSSTRRLFVNALAYWLNQTSTAFPFTDLYLTTDDGGYPNSDTSMNPIEFIARPVQGGLFSLLAMYAAGGSAVSFPGENGNGTTVGGGGGGGGGTTTTTTKNATTTAVTASTSTSSSSYEYSLPMNSSWTSSPVTTYAFPTVASTSTGNANTMSLSLSAPSVSVVSVTESLLSTFYVSPNYLTYTMTGPPTFSTSASTTTTTGFTSSTSYGN</sequence>
<evidence type="ECO:0008006" key="7">
    <source>
        <dbReference type="Google" id="ProtNLM"/>
    </source>
</evidence>
<name>A0A0D2F0J3_9EURO</name>
<evidence type="ECO:0000313" key="5">
    <source>
        <dbReference type="EMBL" id="KIW53484.1"/>
    </source>
</evidence>
<dbReference type="PANTHER" id="PTHR31987:SF1">
    <property type="entry name" value="GLUTAMINASE A"/>
    <property type="match status" value="1"/>
</dbReference>
<dbReference type="Pfam" id="PF16335">
    <property type="entry name" value="GtaA_6_Hairpin"/>
    <property type="match status" value="1"/>
</dbReference>
<dbReference type="InterPro" id="IPR033433">
    <property type="entry name" value="GtaA_N"/>
</dbReference>
<evidence type="ECO:0000256" key="1">
    <source>
        <dbReference type="SAM" id="SignalP"/>
    </source>
</evidence>
<dbReference type="GeneID" id="25330963"/>
<dbReference type="STRING" id="348802.A0A0D2F0J3"/>
<dbReference type="InterPro" id="IPR008928">
    <property type="entry name" value="6-hairpin_glycosidase_sf"/>
</dbReference>
<feature type="domain" description="DUF4964" evidence="2">
    <location>
        <begin position="35"/>
        <end position="100"/>
    </location>
</feature>
<dbReference type="GO" id="GO:0005975">
    <property type="term" value="P:carbohydrate metabolic process"/>
    <property type="evidence" value="ECO:0007669"/>
    <property type="project" value="InterPro"/>
</dbReference>
<keyword evidence="1" id="KW-0732">Signal</keyword>
<dbReference type="InterPro" id="IPR032514">
    <property type="entry name" value="GtaA_central"/>
</dbReference>
<dbReference type="PANTHER" id="PTHR31987">
    <property type="entry name" value="GLUTAMINASE A-RELATED"/>
    <property type="match status" value="1"/>
</dbReference>
<dbReference type="InterPro" id="IPR012341">
    <property type="entry name" value="6hp_glycosidase-like_sf"/>
</dbReference>
<reference evidence="5 6" key="1">
    <citation type="submission" date="2015-01" db="EMBL/GenBank/DDBJ databases">
        <title>The Genome Sequence of Exophiala xenobiotica CBS118157.</title>
        <authorList>
            <consortium name="The Broad Institute Genomics Platform"/>
            <person name="Cuomo C."/>
            <person name="de Hoog S."/>
            <person name="Gorbushina A."/>
            <person name="Stielow B."/>
            <person name="Teixiera M."/>
            <person name="Abouelleil A."/>
            <person name="Chapman S.B."/>
            <person name="Priest M."/>
            <person name="Young S.K."/>
            <person name="Wortman J."/>
            <person name="Nusbaum C."/>
            <person name="Birren B."/>
        </authorList>
    </citation>
    <scope>NUCLEOTIDE SEQUENCE [LARGE SCALE GENOMIC DNA]</scope>
    <source>
        <strain evidence="5 6">CBS 118157</strain>
    </source>
</reference>
<dbReference type="Pfam" id="PF17168">
    <property type="entry name" value="DUF5127"/>
    <property type="match status" value="1"/>
</dbReference>
<accession>A0A0D2F0J3</accession>
<feature type="domain" description="Glutaminase A N-terminal" evidence="4">
    <location>
        <begin position="122"/>
        <end position="364"/>
    </location>
</feature>
<evidence type="ECO:0000259" key="2">
    <source>
        <dbReference type="Pfam" id="PF16334"/>
    </source>
</evidence>
<proteinExistence type="predicted"/>
<dbReference type="Pfam" id="PF16334">
    <property type="entry name" value="DUF4964"/>
    <property type="match status" value="1"/>
</dbReference>
<protein>
    <recommendedName>
        <fullName evidence="7">Glutaminase</fullName>
    </recommendedName>
</protein>
<dbReference type="HOGENOM" id="CLU_008020_1_0_1"/>
<evidence type="ECO:0000259" key="4">
    <source>
        <dbReference type="Pfam" id="PF17168"/>
    </source>
</evidence>
<dbReference type="InterPro" id="IPR032515">
    <property type="entry name" value="DUF4964"/>
</dbReference>
<evidence type="ECO:0000259" key="3">
    <source>
        <dbReference type="Pfam" id="PF16335"/>
    </source>
</evidence>
<feature type="signal peptide" evidence="1">
    <location>
        <begin position="1"/>
        <end position="18"/>
    </location>
</feature>
<dbReference type="OrthoDB" id="431715at2759"/>
<dbReference type="Proteomes" id="UP000054342">
    <property type="component" value="Unassembled WGS sequence"/>
</dbReference>
<evidence type="ECO:0000313" key="6">
    <source>
        <dbReference type="Proteomes" id="UP000054342"/>
    </source>
</evidence>
<organism evidence="5 6">
    <name type="scientific">Exophiala xenobiotica</name>
    <dbReference type="NCBI Taxonomy" id="348802"/>
    <lineage>
        <taxon>Eukaryota</taxon>
        <taxon>Fungi</taxon>
        <taxon>Dikarya</taxon>
        <taxon>Ascomycota</taxon>
        <taxon>Pezizomycotina</taxon>
        <taxon>Eurotiomycetes</taxon>
        <taxon>Chaetothyriomycetidae</taxon>
        <taxon>Chaetothyriales</taxon>
        <taxon>Herpotrichiellaceae</taxon>
        <taxon>Exophiala</taxon>
    </lineage>
</organism>
<gene>
    <name evidence="5" type="ORF">PV05_09055</name>
</gene>
<dbReference type="SUPFAM" id="SSF48208">
    <property type="entry name" value="Six-hairpin glycosidases"/>
    <property type="match status" value="1"/>
</dbReference>
<dbReference type="InterPro" id="IPR052743">
    <property type="entry name" value="Glutaminase_GtaA"/>
</dbReference>